<proteinExistence type="predicted"/>
<dbReference type="AlphaFoldDB" id="A0A8H5V0V3"/>
<dbReference type="OrthoDB" id="3140657at2759"/>
<dbReference type="Proteomes" id="UP000547976">
    <property type="component" value="Unassembled WGS sequence"/>
</dbReference>
<dbReference type="EMBL" id="JAAOAV010000059">
    <property type="protein sequence ID" value="KAF5606692.1"/>
    <property type="molecule type" value="Genomic_DNA"/>
</dbReference>
<dbReference type="PANTHER" id="PTHR42057">
    <property type="entry name" value="F-BOX DOMAIN PROTEIN (AFU_ORTHOLOGUE AFUA_4G00200)"/>
    <property type="match status" value="1"/>
</dbReference>
<keyword evidence="2" id="KW-1185">Reference proteome</keyword>
<evidence type="ECO:0008006" key="3">
    <source>
        <dbReference type="Google" id="ProtNLM"/>
    </source>
</evidence>
<evidence type="ECO:0000313" key="1">
    <source>
        <dbReference type="EMBL" id="KAF5606692.1"/>
    </source>
</evidence>
<dbReference type="RefSeq" id="XP_036538662.1">
    <property type="nucleotide sequence ID" value="XM_036684021.1"/>
</dbReference>
<name>A0A8H5V0V3_GIBSU</name>
<evidence type="ECO:0000313" key="2">
    <source>
        <dbReference type="Proteomes" id="UP000547976"/>
    </source>
</evidence>
<sequence length="539" mass="61669">MQSIPANDIHLPAEVVVMVCSFLWKEDQLNTRLVSGKLHYAATIEAFRSLRLKPDGDTPSQFRAIALSDKLRTFVKEVTIDTELDPGIPYVSDAQDFAVCQNFLQFLPFLGLFSNLKHLHLRFSRSSNSRVNNVEEGWYYRYMVLDIISHSVTGVWTPEERKRIYDTVPQHGEQMCTNTHDASIVQGNSLQIKELTISHLADYNDPRLIQSKAWNKLLRLPTLTDLKLLVGEDHCSNGTRLSAWRSEFFTALPSQWLTPDVVQKLQVLSLFYTDYWGWFPKMDLDQLGDLPSLKVLALGRYVFTDKKQTDWIASLGKNNKSGGLEELYLDESCILYEANQYKTFTDDPYPLPFANNPLSFANIIANINLDADMELTEYGRRWHHVLSDWTASMKGLKKFVMGVGDLGCPSRTIKSFCPRSSVSETMLVAGDPPEWYFGHNRHRFFADPEPKDCIVDLVDAYRARRKASRALPMGNYLLGAGLIQTRRARMKYAGYNIQFAYGWFMRGDGRAWAPEEGTVEFDDAAYALLMETIRDRLRS</sequence>
<protein>
    <recommendedName>
        <fullName evidence="3">F-box domain-containing protein</fullName>
    </recommendedName>
</protein>
<dbReference type="GeneID" id="59318739"/>
<comment type="caution">
    <text evidence="1">The sequence shown here is derived from an EMBL/GenBank/DDBJ whole genome shotgun (WGS) entry which is preliminary data.</text>
</comment>
<dbReference type="PANTHER" id="PTHR42057:SF2">
    <property type="entry name" value="F-BOX DOMAIN PROTEIN (AFU_ORTHOLOGUE AFUA_4G00200)-RELATED"/>
    <property type="match status" value="1"/>
</dbReference>
<gene>
    <name evidence="1" type="ORF">FSUBG_5878</name>
</gene>
<accession>A0A8H5V0V3</accession>
<organism evidence="1 2">
    <name type="scientific">Gibberella subglutinans</name>
    <name type="common">Fusarium subglutinans</name>
    <dbReference type="NCBI Taxonomy" id="42677"/>
    <lineage>
        <taxon>Eukaryota</taxon>
        <taxon>Fungi</taxon>
        <taxon>Dikarya</taxon>
        <taxon>Ascomycota</taxon>
        <taxon>Pezizomycotina</taxon>
        <taxon>Sordariomycetes</taxon>
        <taxon>Hypocreomycetidae</taxon>
        <taxon>Hypocreales</taxon>
        <taxon>Nectriaceae</taxon>
        <taxon>Fusarium</taxon>
        <taxon>Fusarium fujikuroi species complex</taxon>
    </lineage>
</organism>
<reference evidence="1 2" key="1">
    <citation type="submission" date="2020-05" db="EMBL/GenBank/DDBJ databases">
        <title>Identification and distribution of gene clusters putatively required for synthesis of sphingolipid metabolism inhibitors in phylogenetically diverse species of the filamentous fungus Fusarium.</title>
        <authorList>
            <person name="Kim H.-S."/>
            <person name="Busman M."/>
            <person name="Brown D.W."/>
            <person name="Divon H."/>
            <person name="Uhlig S."/>
            <person name="Proctor R.H."/>
        </authorList>
    </citation>
    <scope>NUCLEOTIDE SEQUENCE [LARGE SCALE GENOMIC DNA]</scope>
    <source>
        <strain evidence="1 2">NRRL 66333</strain>
    </source>
</reference>